<dbReference type="InterPro" id="IPR001775">
    <property type="entry name" value="GspD/PilQ"/>
</dbReference>
<keyword evidence="16" id="KW-1185">Reference proteome</keyword>
<feature type="domain" description="Type II/III secretion system secretin-like" evidence="12">
    <location>
        <begin position="548"/>
        <end position="715"/>
    </location>
</feature>
<keyword evidence="5" id="KW-0812">Transmembrane</keyword>
<dbReference type="Gene3D" id="3.30.1370.120">
    <property type="match status" value="2"/>
</dbReference>
<dbReference type="NCBIfam" id="TIGR02517">
    <property type="entry name" value="type_II_gspD"/>
    <property type="match status" value="1"/>
</dbReference>
<feature type="domain" description="GspD-like N0" evidence="14">
    <location>
        <begin position="78"/>
        <end position="141"/>
    </location>
</feature>
<feature type="domain" description="NolW-like" evidence="13">
    <location>
        <begin position="175"/>
        <end position="235"/>
    </location>
</feature>
<protein>
    <submittedName>
        <fullName evidence="15">Type II secretion system secretin GspD</fullName>
    </submittedName>
</protein>
<comment type="similarity">
    <text evidence="2">Belongs to the bacterial secretin family. GSP D subfamily.</text>
</comment>
<evidence type="ECO:0000256" key="11">
    <source>
        <dbReference type="SAM" id="MobiDB-lite"/>
    </source>
</evidence>
<reference evidence="15 16" key="1">
    <citation type="submission" date="2023-10" db="EMBL/GenBank/DDBJ databases">
        <title>Novel methanotroph of the genus Methylocapsa from a subarctic wetland.</title>
        <authorList>
            <person name="Belova S.E."/>
            <person name="Oshkin I.Y."/>
            <person name="Miroshnikov K."/>
            <person name="Dedysh S.N."/>
        </authorList>
    </citation>
    <scope>NUCLEOTIDE SEQUENCE [LARGE SCALE GENOMIC DNA]</scope>
    <source>
        <strain evidence="15 16">RX1</strain>
    </source>
</reference>
<dbReference type="InterPro" id="IPR004846">
    <property type="entry name" value="T2SS/T3SS_dom"/>
</dbReference>
<feature type="region of interest" description="Disordered" evidence="11">
    <location>
        <begin position="355"/>
        <end position="420"/>
    </location>
</feature>
<comment type="subcellular location">
    <subcellularLocation>
        <location evidence="1 10">Cell outer membrane</location>
    </subcellularLocation>
</comment>
<keyword evidence="4" id="KW-1134">Transmembrane beta strand</keyword>
<evidence type="ECO:0000256" key="3">
    <source>
        <dbReference type="ARBA" id="ARBA00022448"/>
    </source>
</evidence>
<evidence type="ECO:0000256" key="9">
    <source>
        <dbReference type="ARBA" id="ARBA00023237"/>
    </source>
</evidence>
<dbReference type="EMBL" id="CP136862">
    <property type="protein sequence ID" value="WOJ90159.1"/>
    <property type="molecule type" value="Genomic_DNA"/>
</dbReference>
<evidence type="ECO:0000256" key="8">
    <source>
        <dbReference type="ARBA" id="ARBA00023136"/>
    </source>
</evidence>
<evidence type="ECO:0000256" key="7">
    <source>
        <dbReference type="ARBA" id="ARBA00022927"/>
    </source>
</evidence>
<dbReference type="PRINTS" id="PR01032">
    <property type="entry name" value="PHAGEIV"/>
</dbReference>
<dbReference type="InterPro" id="IPR005644">
    <property type="entry name" value="NolW-like"/>
</dbReference>
<name>A0ABZ0HS69_9HYPH</name>
<keyword evidence="8" id="KW-0472">Membrane</keyword>
<keyword evidence="3 10" id="KW-0813">Transport</keyword>
<dbReference type="PANTHER" id="PTHR30332:SF25">
    <property type="entry name" value="SECRETIN XPSD"/>
    <property type="match status" value="1"/>
</dbReference>
<evidence type="ECO:0000259" key="12">
    <source>
        <dbReference type="Pfam" id="PF00263"/>
    </source>
</evidence>
<dbReference type="Pfam" id="PF00263">
    <property type="entry name" value="Secretin"/>
    <property type="match status" value="1"/>
</dbReference>
<evidence type="ECO:0000259" key="13">
    <source>
        <dbReference type="Pfam" id="PF03958"/>
    </source>
</evidence>
<sequence>MLAACGSAPIGVGANDLPDALDHVRAIDLQPRFPRSAENVNTGAAAGAADRPLVYYGSGGSRASRSADSPGSGDGVELNFENTPVTTVAKVILGDILNLGYTIDPRVQGSISLSSGRPIPKNHLLFVLESALRTSNTVLVHDVGGYHIVPADEAIGSGSVDRTDQDRRLEPGYGVTVIPLQHVSAPTIMKLLEGFAAKAGSVRADAGNNLLVVVGNGVERRSAVDTVLSFDVDWMRGQSVGVFPVHNTTPEPLIAELEKILDSGEAGMSQNLVKLQAVSRLNAILVVARKPELLQAAGTWIGRLDGSTTASTGVKVYRVRYGDAKQIAKLLSDLFIGGGGGGALDSAANQIAPGAGSSSLSAAERLTGGPPATTTTTATAQTQTQTQPQNPFGALRGGADGQDNGAAAGGSALSNAPVSSRSGSGPALLAGVRIMADAANNSVVIYANQESYRIIERALNQLDRPRMQVAIDLTIAEVTLNDELNYGVQFFLGHTLGGVSSSGTSTVSAGAGPVGVMNTVGSLPLSTTQPGFNLLLGSKYTPQVIINALHDYTTTKVLSNPSLVVIDNQVATLTVGDQVPISTGSATVLTTNNTVVNTIDYKNTGIILRILPRINSNGNVLLDVEQEISQCQNCQPNNPNLTPTISERKVKSSILVADSQTVLLAGLIQDNQNGDRAGIPGLDQIPVFGNAFVNNYAKQGKRTELIIFIRPQIIRDGVDASFVAEELRSKMRGDKITSYHPPGAVSPNP</sequence>
<dbReference type="Pfam" id="PF21305">
    <property type="entry name" value="type_II_gspD_N0"/>
    <property type="match status" value="1"/>
</dbReference>
<proteinExistence type="inferred from homology"/>
<evidence type="ECO:0000256" key="5">
    <source>
        <dbReference type="ARBA" id="ARBA00022692"/>
    </source>
</evidence>
<dbReference type="InterPro" id="IPR050810">
    <property type="entry name" value="Bact_Secretion_Sys_Channel"/>
</dbReference>
<keyword evidence="6" id="KW-0732">Signal</keyword>
<feature type="compositionally biased region" description="Low complexity" evidence="11">
    <location>
        <begin position="401"/>
        <end position="416"/>
    </location>
</feature>
<evidence type="ECO:0000256" key="1">
    <source>
        <dbReference type="ARBA" id="ARBA00004442"/>
    </source>
</evidence>
<dbReference type="PRINTS" id="PR00811">
    <property type="entry name" value="BCTERIALGSPD"/>
</dbReference>
<evidence type="ECO:0000256" key="10">
    <source>
        <dbReference type="RuleBase" id="RU004004"/>
    </source>
</evidence>
<evidence type="ECO:0000256" key="6">
    <source>
        <dbReference type="ARBA" id="ARBA00022729"/>
    </source>
</evidence>
<dbReference type="InterPro" id="IPR038591">
    <property type="entry name" value="NolW-like_sf"/>
</dbReference>
<evidence type="ECO:0000313" key="15">
    <source>
        <dbReference type="EMBL" id="WOJ90159.1"/>
    </source>
</evidence>
<keyword evidence="9" id="KW-0998">Cell outer membrane</keyword>
<dbReference type="Proteomes" id="UP001626536">
    <property type="component" value="Chromosome"/>
</dbReference>
<gene>
    <name evidence="15" type="primary">gspD</name>
    <name evidence="15" type="ORF">RZS28_02320</name>
</gene>
<keyword evidence="7" id="KW-0653">Protein transport</keyword>
<evidence type="ECO:0000313" key="16">
    <source>
        <dbReference type="Proteomes" id="UP001626536"/>
    </source>
</evidence>
<feature type="domain" description="NolW-like" evidence="13">
    <location>
        <begin position="314"/>
        <end position="468"/>
    </location>
</feature>
<dbReference type="PANTHER" id="PTHR30332">
    <property type="entry name" value="PROBABLE GENERAL SECRETION PATHWAY PROTEIN D"/>
    <property type="match status" value="1"/>
</dbReference>
<evidence type="ECO:0000259" key="14">
    <source>
        <dbReference type="Pfam" id="PF21305"/>
    </source>
</evidence>
<evidence type="ECO:0000256" key="2">
    <source>
        <dbReference type="ARBA" id="ARBA00006980"/>
    </source>
</evidence>
<evidence type="ECO:0000256" key="4">
    <source>
        <dbReference type="ARBA" id="ARBA00022452"/>
    </source>
</evidence>
<dbReference type="Gene3D" id="3.55.50.30">
    <property type="match status" value="1"/>
</dbReference>
<dbReference type="Pfam" id="PF03958">
    <property type="entry name" value="Secretin_N"/>
    <property type="match status" value="2"/>
</dbReference>
<dbReference type="RefSeq" id="WP_407339606.1">
    <property type="nucleotide sequence ID" value="NZ_CP136862.1"/>
</dbReference>
<dbReference type="InterPro" id="IPR049371">
    <property type="entry name" value="GspD-like_N0"/>
</dbReference>
<organism evidence="15 16">
    <name type="scientific">Methylocapsa polymorpha</name>
    <dbReference type="NCBI Taxonomy" id="3080828"/>
    <lineage>
        <taxon>Bacteria</taxon>
        <taxon>Pseudomonadati</taxon>
        <taxon>Pseudomonadota</taxon>
        <taxon>Alphaproteobacteria</taxon>
        <taxon>Hyphomicrobiales</taxon>
        <taxon>Beijerinckiaceae</taxon>
        <taxon>Methylocapsa</taxon>
    </lineage>
</organism>
<accession>A0ABZ0HS69</accession>
<dbReference type="InterPro" id="IPR013356">
    <property type="entry name" value="T2SS_GspD"/>
</dbReference>
<feature type="compositionally biased region" description="Low complexity" evidence="11">
    <location>
        <begin position="370"/>
        <end position="389"/>
    </location>
</feature>